<dbReference type="RefSeq" id="WP_380691097.1">
    <property type="nucleotide sequence ID" value="NZ_JBHRSS010000008.1"/>
</dbReference>
<evidence type="ECO:0000313" key="4">
    <source>
        <dbReference type="Proteomes" id="UP001595462"/>
    </source>
</evidence>
<name>A0ABV7ERZ1_9GAMM</name>
<accession>A0ABV7ERZ1</accession>
<organism evidence="3 4">
    <name type="scientific">Salinisphaera aquimarina</name>
    <dbReference type="NCBI Taxonomy" id="2094031"/>
    <lineage>
        <taxon>Bacteria</taxon>
        <taxon>Pseudomonadati</taxon>
        <taxon>Pseudomonadota</taxon>
        <taxon>Gammaproteobacteria</taxon>
        <taxon>Salinisphaerales</taxon>
        <taxon>Salinisphaeraceae</taxon>
        <taxon>Salinisphaera</taxon>
    </lineage>
</organism>
<feature type="chain" id="PRO_5045140786" evidence="2">
    <location>
        <begin position="30"/>
        <end position="98"/>
    </location>
</feature>
<reference evidence="4" key="1">
    <citation type="journal article" date="2019" name="Int. J. Syst. Evol. Microbiol.">
        <title>The Global Catalogue of Microorganisms (GCM) 10K type strain sequencing project: providing services to taxonomists for standard genome sequencing and annotation.</title>
        <authorList>
            <consortium name="The Broad Institute Genomics Platform"/>
            <consortium name="The Broad Institute Genome Sequencing Center for Infectious Disease"/>
            <person name="Wu L."/>
            <person name="Ma J."/>
        </authorList>
    </citation>
    <scope>NUCLEOTIDE SEQUENCE [LARGE SCALE GENOMIC DNA]</scope>
    <source>
        <strain evidence="4">KCTC 52640</strain>
    </source>
</reference>
<comment type="caution">
    <text evidence="3">The sequence shown here is derived from an EMBL/GenBank/DDBJ whole genome shotgun (WGS) entry which is preliminary data.</text>
</comment>
<sequence length="98" mass="10147">MTTAFTKTATLTVATTLMALAGFALPASAADKAQVAYDSLTPMSSSQSSLLRDAPAANNDMPAGEPINEDVPASRSQIELLDFAHAHVTRANVASNAR</sequence>
<evidence type="ECO:0000313" key="3">
    <source>
        <dbReference type="EMBL" id="MFC3105558.1"/>
    </source>
</evidence>
<feature type="region of interest" description="Disordered" evidence="1">
    <location>
        <begin position="45"/>
        <end position="72"/>
    </location>
</feature>
<proteinExistence type="predicted"/>
<protein>
    <submittedName>
        <fullName evidence="3">Uncharacterized protein</fullName>
    </submittedName>
</protein>
<dbReference type="Proteomes" id="UP001595462">
    <property type="component" value="Unassembled WGS sequence"/>
</dbReference>
<dbReference type="EMBL" id="JBHRSS010000008">
    <property type="protein sequence ID" value="MFC3105558.1"/>
    <property type="molecule type" value="Genomic_DNA"/>
</dbReference>
<keyword evidence="2" id="KW-0732">Signal</keyword>
<evidence type="ECO:0000256" key="1">
    <source>
        <dbReference type="SAM" id="MobiDB-lite"/>
    </source>
</evidence>
<keyword evidence="4" id="KW-1185">Reference proteome</keyword>
<feature type="signal peptide" evidence="2">
    <location>
        <begin position="1"/>
        <end position="29"/>
    </location>
</feature>
<evidence type="ECO:0000256" key="2">
    <source>
        <dbReference type="SAM" id="SignalP"/>
    </source>
</evidence>
<gene>
    <name evidence="3" type="ORF">ACFOSU_16930</name>
</gene>